<keyword evidence="2" id="KW-1185">Reference proteome</keyword>
<protein>
    <submittedName>
        <fullName evidence="1">Uncharacterized protein</fullName>
    </submittedName>
</protein>
<dbReference type="EMBL" id="FWXZ01000002">
    <property type="protein sequence ID" value="SMC59554.1"/>
    <property type="molecule type" value="Genomic_DNA"/>
</dbReference>
<reference evidence="1" key="1">
    <citation type="submission" date="2017-04" db="EMBL/GenBank/DDBJ databases">
        <authorList>
            <person name="Varghese N."/>
            <person name="Submissions S."/>
        </authorList>
    </citation>
    <scope>NUCLEOTIDE SEQUENCE</scope>
    <source>
        <strain evidence="1">WTE2008</strain>
    </source>
</reference>
<organism evidence="1 2">
    <name type="scientific">Aristaeella lactis</name>
    <dbReference type="NCBI Taxonomy" id="3046383"/>
    <lineage>
        <taxon>Bacteria</taxon>
        <taxon>Bacillati</taxon>
        <taxon>Bacillota</taxon>
        <taxon>Clostridia</taxon>
        <taxon>Eubacteriales</taxon>
        <taxon>Aristaeellaceae</taxon>
        <taxon>Aristaeella</taxon>
    </lineage>
</organism>
<name>A0AC61PLH7_9FIRM</name>
<gene>
    <name evidence="1" type="ORF">SAMN06297397_1635</name>
</gene>
<evidence type="ECO:0000313" key="1">
    <source>
        <dbReference type="EMBL" id="SMC59554.1"/>
    </source>
</evidence>
<evidence type="ECO:0000313" key="2">
    <source>
        <dbReference type="Proteomes" id="UP000192328"/>
    </source>
</evidence>
<comment type="caution">
    <text evidence="1">The sequence shown here is derived from an EMBL/GenBank/DDBJ whole genome shotgun (WGS) entry which is preliminary data.</text>
</comment>
<accession>A0AC61PLH7</accession>
<dbReference type="Proteomes" id="UP000192328">
    <property type="component" value="Unassembled WGS sequence"/>
</dbReference>
<sequence length="411" mass="46764">MSEQRDRNFVQHSIDTGLKSLQGNPFLAQRIMNQERTEQPVMRKKISFAFILAMALLIICIATAVAGAVNEDFNDWLYRLWPEAAMKLMPIDVSCEKEGIKMSLINAVAEDNEVYLTFSMQDLEGDRINAYSNLYMDIRCDLVGGENLDMSNYRYDLLDDYEKEHGETPICLIRNENPTYDPDTKRIIRGEHATFYTGEIPANGVITATVPWLGGNSESSYVDLKPLLEQYGGQAKAVNAPWNAEYTDSDGYRQKLGSLSDTTPVLDWNNSLEIPLTDNIRLSGIGMVDGLLHIQFHYVNYQKISVGEYQYAYDYYPEGVFPRLYDSDEVYGYDSTDKYYDVSKMPNGIDYLTWGSQPGDPTTPEWVEYIYTVDSGLTEAQTFVAEVSLCEPPLMGMWQVTFPVKKIRNVN</sequence>
<proteinExistence type="predicted"/>